<dbReference type="PANTHER" id="PTHR42964:SF1">
    <property type="entry name" value="POLYKETIDE BIOSYNTHESIS ENOYL-COA HYDRATASE PKSH-RELATED"/>
    <property type="match status" value="1"/>
</dbReference>
<comment type="caution">
    <text evidence="2">The sequence shown here is derived from an EMBL/GenBank/DDBJ whole genome shotgun (WGS) entry which is preliminary data.</text>
</comment>
<dbReference type="Pfam" id="PF00378">
    <property type="entry name" value="ECH_1"/>
    <property type="match status" value="1"/>
</dbReference>
<dbReference type="SUPFAM" id="SSF52096">
    <property type="entry name" value="ClpP/crotonase"/>
    <property type="match status" value="1"/>
</dbReference>
<dbReference type="InterPro" id="IPR014748">
    <property type="entry name" value="Enoyl-CoA_hydra_C"/>
</dbReference>
<evidence type="ECO:0000313" key="2">
    <source>
        <dbReference type="EMBL" id="ORJ56070.1"/>
    </source>
</evidence>
<dbReference type="AlphaFoldDB" id="A0A1X0XT83"/>
<reference evidence="2 3" key="1">
    <citation type="submission" date="2017-03" db="EMBL/GenBank/DDBJ databases">
        <title>Genome sequence of Geothermobacter sp. EPR-M, Deep-Sea Iron Reducer.</title>
        <authorList>
            <person name="Tully B."/>
            <person name="Savalia P."/>
            <person name="Abuyen K."/>
            <person name="Baughan C."/>
            <person name="Romero E."/>
            <person name="Ronkowski C."/>
            <person name="Torres B."/>
            <person name="Tremblay J."/>
            <person name="Trujillo A."/>
            <person name="Tyler M."/>
            <person name="Perez-Rodriguez I."/>
            <person name="Amend J."/>
        </authorList>
    </citation>
    <scope>NUCLEOTIDE SEQUENCE [LARGE SCALE GENOMIC DNA]</scope>
    <source>
        <strain evidence="2 3">EPR-M</strain>
    </source>
</reference>
<accession>A0A1X0XT83</accession>
<dbReference type="Gene3D" id="3.90.226.10">
    <property type="entry name" value="2-enoyl-CoA Hydratase, Chain A, domain 1"/>
    <property type="match status" value="1"/>
</dbReference>
<dbReference type="InterPro" id="IPR001753">
    <property type="entry name" value="Enoyl-CoA_hydra/iso"/>
</dbReference>
<organism evidence="2 3">
    <name type="scientific">Geothermobacter hydrogeniphilus</name>
    <dbReference type="NCBI Taxonomy" id="1969733"/>
    <lineage>
        <taxon>Bacteria</taxon>
        <taxon>Pseudomonadati</taxon>
        <taxon>Thermodesulfobacteriota</taxon>
        <taxon>Desulfuromonadia</taxon>
        <taxon>Desulfuromonadales</taxon>
        <taxon>Geothermobacteraceae</taxon>
        <taxon>Geothermobacter</taxon>
    </lineage>
</organism>
<keyword evidence="3" id="KW-1185">Reference proteome</keyword>
<evidence type="ECO:0000313" key="3">
    <source>
        <dbReference type="Proteomes" id="UP000193136"/>
    </source>
</evidence>
<comment type="similarity">
    <text evidence="1">Belongs to the enoyl-CoA hydratase/isomerase family.</text>
</comment>
<gene>
    <name evidence="2" type="ORF">B5V00_14550</name>
</gene>
<dbReference type="CDD" id="cd06558">
    <property type="entry name" value="crotonase-like"/>
    <property type="match status" value="1"/>
</dbReference>
<dbReference type="OrthoDB" id="5365311at2"/>
<sequence>MSNDKLLTEIDDLGRATLTLNRPELHNAFDDSLIAGMTEALQKFAADPRVRLVRLTATGKSFSAGADLGWMRRMADYSREENLADAMALAELLRTLNDLPKPTVALVQGAVFGGGVGLVAACDLVLATPRASFCLSEVKLGLIPATISPYVVAAIGPRAARRYFLTAERFDVESALRMGLVHEIVAAEDLDREADRLTRLLLQNGPQAMAAAKQLVADVAWRPVDEDLLADTAERIAAARASDEGREGLGAFLEKRRPNWAVEKD</sequence>
<dbReference type="GO" id="GO:0008300">
    <property type="term" value="P:isoprenoid catabolic process"/>
    <property type="evidence" value="ECO:0007669"/>
    <property type="project" value="TreeGrafter"/>
</dbReference>
<dbReference type="Gene3D" id="1.10.12.10">
    <property type="entry name" value="Lyase 2-enoyl-coa Hydratase, Chain A, domain 2"/>
    <property type="match status" value="1"/>
</dbReference>
<dbReference type="Proteomes" id="UP000193136">
    <property type="component" value="Unassembled WGS sequence"/>
</dbReference>
<dbReference type="FunFam" id="3.90.226.10:FF:000066">
    <property type="entry name" value="Enoyl-CoA hydratase"/>
    <property type="match status" value="1"/>
</dbReference>
<dbReference type="InterPro" id="IPR051683">
    <property type="entry name" value="Enoyl-CoA_Hydratase/Isomerase"/>
</dbReference>
<evidence type="ECO:0000256" key="1">
    <source>
        <dbReference type="ARBA" id="ARBA00005254"/>
    </source>
</evidence>
<dbReference type="STRING" id="1969733.B5V00_14550"/>
<dbReference type="GO" id="GO:0003824">
    <property type="term" value="F:catalytic activity"/>
    <property type="evidence" value="ECO:0007669"/>
    <property type="project" value="UniProtKB-ARBA"/>
</dbReference>
<protein>
    <submittedName>
        <fullName evidence="2">Enoyl-CoA hydratase</fullName>
    </submittedName>
</protein>
<name>A0A1X0XT83_9BACT</name>
<dbReference type="RefSeq" id="WP_085011549.1">
    <property type="nucleotide sequence ID" value="NZ_NAAD01000023.1"/>
</dbReference>
<dbReference type="PANTHER" id="PTHR42964">
    <property type="entry name" value="ENOYL-COA HYDRATASE"/>
    <property type="match status" value="1"/>
</dbReference>
<dbReference type="InterPro" id="IPR029045">
    <property type="entry name" value="ClpP/crotonase-like_dom_sf"/>
</dbReference>
<dbReference type="EMBL" id="NAAD01000023">
    <property type="protein sequence ID" value="ORJ56070.1"/>
    <property type="molecule type" value="Genomic_DNA"/>
</dbReference>
<proteinExistence type="inferred from homology"/>